<keyword evidence="4" id="KW-1185">Reference proteome</keyword>
<evidence type="ECO:0000313" key="3">
    <source>
        <dbReference type="EnsemblPlants" id="KEH36386"/>
    </source>
</evidence>
<dbReference type="HOGENOM" id="CLU_2708536_0_0_1"/>
<reference evidence="1 4" key="2">
    <citation type="journal article" date="2014" name="BMC Genomics">
        <title>An improved genome release (version Mt4.0) for the model legume Medicago truncatula.</title>
        <authorList>
            <person name="Tang H."/>
            <person name="Krishnakumar V."/>
            <person name="Bidwell S."/>
            <person name="Rosen B."/>
            <person name="Chan A."/>
            <person name="Zhou S."/>
            <person name="Gentzbittel L."/>
            <person name="Childs K.L."/>
            <person name="Yandell M."/>
            <person name="Gundlach H."/>
            <person name="Mayer K.F."/>
            <person name="Schwartz D.C."/>
            <person name="Town C.D."/>
        </authorList>
    </citation>
    <scope>GENOME REANNOTATION</scope>
    <source>
        <strain evidence="1">A17</strain>
        <strain evidence="3 4">cv. Jemalong A17</strain>
    </source>
</reference>
<dbReference type="EnsemblPlants" id="KEH36386">
    <property type="protein sequence ID" value="KEH36386"/>
    <property type="gene ID" value="MTR_3g117825"/>
</dbReference>
<dbReference type="PaxDb" id="3880-AES74288"/>
<dbReference type="Gramene" id="rna20052">
    <property type="protein sequence ID" value="RHN71375.1"/>
    <property type="gene ID" value="gene20052"/>
</dbReference>
<sequence>MGRSPCCEKGHINKGAWSKEEDERLLTVRDAGALSQKPLVFSVAVRVAVSGGSTTYAPTSNVEISPNKKINSS</sequence>
<evidence type="ECO:0000313" key="2">
    <source>
        <dbReference type="EMBL" id="RHN71375.1"/>
    </source>
</evidence>
<evidence type="ECO:0000313" key="4">
    <source>
        <dbReference type="Proteomes" id="UP000002051"/>
    </source>
</evidence>
<keyword evidence="2" id="KW-0371">Homeobox</keyword>
<organism evidence="1 4">
    <name type="scientific">Medicago truncatula</name>
    <name type="common">Barrel medic</name>
    <name type="synonym">Medicago tribuloides</name>
    <dbReference type="NCBI Taxonomy" id="3880"/>
    <lineage>
        <taxon>Eukaryota</taxon>
        <taxon>Viridiplantae</taxon>
        <taxon>Streptophyta</taxon>
        <taxon>Embryophyta</taxon>
        <taxon>Tracheophyta</taxon>
        <taxon>Spermatophyta</taxon>
        <taxon>Magnoliopsida</taxon>
        <taxon>eudicotyledons</taxon>
        <taxon>Gunneridae</taxon>
        <taxon>Pentapetalae</taxon>
        <taxon>rosids</taxon>
        <taxon>fabids</taxon>
        <taxon>Fabales</taxon>
        <taxon>Fabaceae</taxon>
        <taxon>Papilionoideae</taxon>
        <taxon>50 kb inversion clade</taxon>
        <taxon>NPAAA clade</taxon>
        <taxon>Hologalegina</taxon>
        <taxon>IRL clade</taxon>
        <taxon>Trifolieae</taxon>
        <taxon>Medicago</taxon>
    </lineage>
</organism>
<dbReference type="EMBL" id="CM001219">
    <property type="protein sequence ID" value="KEH36386.1"/>
    <property type="molecule type" value="Genomic_DNA"/>
</dbReference>
<dbReference type="STRING" id="3880.A0A072V420"/>
<evidence type="ECO:0000313" key="5">
    <source>
        <dbReference type="Proteomes" id="UP000265566"/>
    </source>
</evidence>
<name>A0A072V420_MEDTR</name>
<dbReference type="OrthoDB" id="2143914at2759"/>
<dbReference type="EMBL" id="PSQE01000003">
    <property type="protein sequence ID" value="RHN71375.1"/>
    <property type="molecule type" value="Genomic_DNA"/>
</dbReference>
<reference evidence="2" key="5">
    <citation type="journal article" date="2018" name="Nat. Plants">
        <title>Whole-genome landscape of Medicago truncatula symbiotic genes.</title>
        <authorList>
            <person name="Pecrix Y."/>
            <person name="Gamas P."/>
            <person name="Carrere S."/>
        </authorList>
    </citation>
    <scope>NUCLEOTIDE SEQUENCE</scope>
    <source>
        <tissue evidence="2">Leaves</tissue>
    </source>
</reference>
<protein>
    <submittedName>
        <fullName evidence="1">MYB domain protein, putative</fullName>
    </submittedName>
    <submittedName>
        <fullName evidence="2">Putative transcription regulator Homeodomain-LIKE family</fullName>
    </submittedName>
</protein>
<dbReference type="GO" id="GO:0003677">
    <property type="term" value="F:DNA binding"/>
    <property type="evidence" value="ECO:0007669"/>
    <property type="project" value="UniProtKB-KW"/>
</dbReference>
<gene>
    <name evidence="3" type="primary">25490340</name>
    <name evidence="1" type="ordered locus">MTR_3g117825</name>
    <name evidence="2" type="ORF">MtrunA17_Chr3g0145571</name>
</gene>
<dbReference type="Proteomes" id="UP000002051">
    <property type="component" value="Chromosome 3"/>
</dbReference>
<reference evidence="1 4" key="1">
    <citation type="journal article" date="2011" name="Nature">
        <title>The Medicago genome provides insight into the evolution of rhizobial symbioses.</title>
        <authorList>
            <person name="Young N.D."/>
            <person name="Debelle F."/>
            <person name="Oldroyd G.E."/>
            <person name="Geurts R."/>
            <person name="Cannon S.B."/>
            <person name="Udvardi M.K."/>
            <person name="Benedito V.A."/>
            <person name="Mayer K.F."/>
            <person name="Gouzy J."/>
            <person name="Schoof H."/>
            <person name="Van de Peer Y."/>
            <person name="Proost S."/>
            <person name="Cook D.R."/>
            <person name="Meyers B.C."/>
            <person name="Spannagl M."/>
            <person name="Cheung F."/>
            <person name="De Mita S."/>
            <person name="Krishnakumar V."/>
            <person name="Gundlach H."/>
            <person name="Zhou S."/>
            <person name="Mudge J."/>
            <person name="Bharti A.K."/>
            <person name="Murray J.D."/>
            <person name="Naoumkina M.A."/>
            <person name="Rosen B."/>
            <person name="Silverstein K.A."/>
            <person name="Tang H."/>
            <person name="Rombauts S."/>
            <person name="Zhao P.X."/>
            <person name="Zhou P."/>
            <person name="Barbe V."/>
            <person name="Bardou P."/>
            <person name="Bechner M."/>
            <person name="Bellec A."/>
            <person name="Berger A."/>
            <person name="Berges H."/>
            <person name="Bidwell S."/>
            <person name="Bisseling T."/>
            <person name="Choisne N."/>
            <person name="Couloux A."/>
            <person name="Denny R."/>
            <person name="Deshpande S."/>
            <person name="Dai X."/>
            <person name="Doyle J.J."/>
            <person name="Dudez A.M."/>
            <person name="Farmer A.D."/>
            <person name="Fouteau S."/>
            <person name="Franken C."/>
            <person name="Gibelin C."/>
            <person name="Gish J."/>
            <person name="Goldstein S."/>
            <person name="Gonzalez A.J."/>
            <person name="Green P.J."/>
            <person name="Hallab A."/>
            <person name="Hartog M."/>
            <person name="Hua A."/>
            <person name="Humphray S.J."/>
            <person name="Jeong D.H."/>
            <person name="Jing Y."/>
            <person name="Jocker A."/>
            <person name="Kenton S.M."/>
            <person name="Kim D.J."/>
            <person name="Klee K."/>
            <person name="Lai H."/>
            <person name="Lang C."/>
            <person name="Lin S."/>
            <person name="Macmil S.L."/>
            <person name="Magdelenat G."/>
            <person name="Matthews L."/>
            <person name="McCorrison J."/>
            <person name="Monaghan E.L."/>
            <person name="Mun J.H."/>
            <person name="Najar F.Z."/>
            <person name="Nicholson C."/>
            <person name="Noirot C."/>
            <person name="O'Bleness M."/>
            <person name="Paule C.R."/>
            <person name="Poulain J."/>
            <person name="Prion F."/>
            <person name="Qin B."/>
            <person name="Qu C."/>
            <person name="Retzel E.F."/>
            <person name="Riddle C."/>
            <person name="Sallet E."/>
            <person name="Samain S."/>
            <person name="Samson N."/>
            <person name="Sanders I."/>
            <person name="Saurat O."/>
            <person name="Scarpelli C."/>
            <person name="Schiex T."/>
            <person name="Segurens B."/>
            <person name="Severin A.J."/>
            <person name="Sherrier D.J."/>
            <person name="Shi R."/>
            <person name="Sims S."/>
            <person name="Singer S.R."/>
            <person name="Sinharoy S."/>
            <person name="Sterck L."/>
            <person name="Viollet A."/>
            <person name="Wang B.B."/>
            <person name="Wang K."/>
            <person name="Wang M."/>
            <person name="Wang X."/>
            <person name="Warfsmann J."/>
            <person name="Weissenbach J."/>
            <person name="White D.D."/>
            <person name="White J.D."/>
            <person name="Wiley G.B."/>
            <person name="Wincker P."/>
            <person name="Xing Y."/>
            <person name="Yang L."/>
            <person name="Yao Z."/>
            <person name="Ying F."/>
            <person name="Zhai J."/>
            <person name="Zhou L."/>
            <person name="Zuber A."/>
            <person name="Denarie J."/>
            <person name="Dixon R.A."/>
            <person name="May G.D."/>
            <person name="Schwartz D.C."/>
            <person name="Rogers J."/>
            <person name="Quetier F."/>
            <person name="Town C.D."/>
            <person name="Roe B.A."/>
        </authorList>
    </citation>
    <scope>NUCLEOTIDE SEQUENCE [LARGE SCALE GENOMIC DNA]</scope>
    <source>
        <strain evidence="1">A17</strain>
        <strain evidence="3 4">cv. Jemalong A17</strain>
    </source>
</reference>
<reference evidence="3" key="3">
    <citation type="submission" date="2015-04" db="UniProtKB">
        <authorList>
            <consortium name="EnsemblPlants"/>
        </authorList>
    </citation>
    <scope>IDENTIFICATION</scope>
    <source>
        <strain evidence="3">cv. Jemalong A17</strain>
    </source>
</reference>
<keyword evidence="2" id="KW-0238">DNA-binding</keyword>
<accession>A0A072V420</accession>
<dbReference type="KEGG" id="mtr:25490340"/>
<reference evidence="5" key="4">
    <citation type="journal article" date="2018" name="Nat. Plants">
        <title>Whole-genome landscape of Medicago truncatula symbiotic genes.</title>
        <authorList>
            <person name="Pecrix Y."/>
            <person name="Staton S.E."/>
            <person name="Sallet E."/>
            <person name="Lelandais-Briere C."/>
            <person name="Moreau S."/>
            <person name="Carrere S."/>
            <person name="Blein T."/>
            <person name="Jardinaud M.F."/>
            <person name="Latrasse D."/>
            <person name="Zouine M."/>
            <person name="Zahm M."/>
            <person name="Kreplak J."/>
            <person name="Mayjonade B."/>
            <person name="Satge C."/>
            <person name="Perez M."/>
            <person name="Cauet S."/>
            <person name="Marande W."/>
            <person name="Chantry-Darmon C."/>
            <person name="Lopez-Roques C."/>
            <person name="Bouchez O."/>
            <person name="Berard A."/>
            <person name="Debelle F."/>
            <person name="Munos S."/>
            <person name="Bendahmane A."/>
            <person name="Berges H."/>
            <person name="Niebel A."/>
            <person name="Buitink J."/>
            <person name="Frugier F."/>
            <person name="Benhamed M."/>
            <person name="Crespi M."/>
            <person name="Gouzy J."/>
            <person name="Gamas P."/>
        </authorList>
    </citation>
    <scope>NUCLEOTIDE SEQUENCE [LARGE SCALE GENOMIC DNA]</scope>
    <source>
        <strain evidence="5">cv. Jemalong A17</strain>
    </source>
</reference>
<dbReference type="AlphaFoldDB" id="A0A072V420"/>
<evidence type="ECO:0000313" key="1">
    <source>
        <dbReference type="EMBL" id="KEH36386.1"/>
    </source>
</evidence>
<dbReference type="Proteomes" id="UP000265566">
    <property type="component" value="Chromosome 3"/>
</dbReference>
<proteinExistence type="predicted"/>